<dbReference type="Pfam" id="PF21006">
    <property type="entry name" value="NHase_beta_N"/>
    <property type="match status" value="1"/>
</dbReference>
<dbReference type="InterPro" id="IPR042262">
    <property type="entry name" value="CN_hydtase_beta_C"/>
</dbReference>
<evidence type="ECO:0000313" key="3">
    <source>
        <dbReference type="Proteomes" id="UP000562045"/>
    </source>
</evidence>
<comment type="caution">
    <text evidence="2">The sequence shown here is derived from an EMBL/GenBank/DDBJ whole genome shotgun (WGS) entry which is preliminary data.</text>
</comment>
<protein>
    <submittedName>
        <fullName evidence="2">Nitrile hydratase</fullName>
        <ecNumber evidence="2">4.2.1.84</ecNumber>
    </submittedName>
</protein>
<dbReference type="NCBIfam" id="TIGR03889">
    <property type="entry name" value="nitrile_acc"/>
    <property type="match status" value="1"/>
</dbReference>
<name>A0A7Z0CPE7_9ACTN</name>
<evidence type="ECO:0000259" key="1">
    <source>
        <dbReference type="Pfam" id="PF21006"/>
    </source>
</evidence>
<dbReference type="GO" id="GO:0018822">
    <property type="term" value="F:nitrile hydratase activity"/>
    <property type="evidence" value="ECO:0007669"/>
    <property type="project" value="UniProtKB-EC"/>
</dbReference>
<dbReference type="Gene3D" id="1.10.472.20">
    <property type="entry name" value="Nitrile hydratase, beta subunit"/>
    <property type="match status" value="1"/>
</dbReference>
<dbReference type="InterPro" id="IPR049054">
    <property type="entry name" value="CN_hydtase_beta-like_N"/>
</dbReference>
<accession>A0A7Z0CPE7</accession>
<dbReference type="EMBL" id="JACBZM010000001">
    <property type="protein sequence ID" value="NYI45840.1"/>
    <property type="molecule type" value="Genomic_DNA"/>
</dbReference>
<gene>
    <name evidence="2" type="ORF">BJ993_002920</name>
</gene>
<dbReference type="EC" id="4.2.1.84" evidence="2"/>
<organism evidence="2 3">
    <name type="scientific">Nocardioides aromaticivorans</name>
    <dbReference type="NCBI Taxonomy" id="200618"/>
    <lineage>
        <taxon>Bacteria</taxon>
        <taxon>Bacillati</taxon>
        <taxon>Actinomycetota</taxon>
        <taxon>Actinomycetes</taxon>
        <taxon>Propionibacteriales</taxon>
        <taxon>Nocardioidaceae</taxon>
        <taxon>Nocardioides</taxon>
    </lineage>
</organism>
<dbReference type="AlphaFoldDB" id="A0A7Z0CPE7"/>
<evidence type="ECO:0000313" key="2">
    <source>
        <dbReference type="EMBL" id="NYI45840.1"/>
    </source>
</evidence>
<dbReference type="InterPro" id="IPR023808">
    <property type="entry name" value="Nitrile_Hydratase_acc_put"/>
</dbReference>
<sequence length="144" mass="15722">MMLSAPYADPAELVAARSSVAELVCDLPEGDPEQLSFEHPWEIRAFAMAVSAHRALGFDWTDFQQALITSISGWEESTGTSDRGWSYYEHWLAALESVLAGLGLLSTDDLARATGEVLAVPANRNHHEAHTEPIAIDPARLTHP</sequence>
<feature type="domain" description="Nitrile hydratase beta subunit-like N-terminal" evidence="1">
    <location>
        <begin position="32"/>
        <end position="125"/>
    </location>
</feature>
<proteinExistence type="predicted"/>
<keyword evidence="2" id="KW-0456">Lyase</keyword>
<dbReference type="SUPFAM" id="SSF50090">
    <property type="entry name" value="Electron transport accessory proteins"/>
    <property type="match status" value="1"/>
</dbReference>
<dbReference type="Proteomes" id="UP000562045">
    <property type="component" value="Unassembled WGS sequence"/>
</dbReference>
<reference evidence="2 3" key="1">
    <citation type="submission" date="2020-07" db="EMBL/GenBank/DDBJ databases">
        <title>Sequencing the genomes of 1000 actinobacteria strains.</title>
        <authorList>
            <person name="Klenk H.-P."/>
        </authorList>
    </citation>
    <scope>NUCLEOTIDE SEQUENCE [LARGE SCALE GENOMIC DNA]</scope>
    <source>
        <strain evidence="2 3">DSM 15131</strain>
    </source>
</reference>
<dbReference type="InterPro" id="IPR008990">
    <property type="entry name" value="Elect_transpt_acc-like_dom_sf"/>
</dbReference>